<name>A0A1D2QTZ3_9GAMM</name>
<dbReference type="GO" id="GO:0016887">
    <property type="term" value="F:ATP hydrolysis activity"/>
    <property type="evidence" value="ECO:0007669"/>
    <property type="project" value="InterPro"/>
</dbReference>
<dbReference type="GO" id="GO:0005524">
    <property type="term" value="F:ATP binding"/>
    <property type="evidence" value="ECO:0007669"/>
    <property type="project" value="UniProtKB-KW"/>
</dbReference>
<dbReference type="CDD" id="cd19481">
    <property type="entry name" value="RecA-like_protease"/>
    <property type="match status" value="1"/>
</dbReference>
<dbReference type="EMBL" id="MDLC01000002">
    <property type="protein sequence ID" value="ODS25046.1"/>
    <property type="molecule type" value="Genomic_DNA"/>
</dbReference>
<gene>
    <name evidence="5" type="ORF">AB835_00640</name>
</gene>
<dbReference type="AlphaFoldDB" id="A0A1D2QTZ3"/>
<accession>A0A1D2QTZ3</accession>
<proteinExistence type="inferred from homology"/>
<dbReference type="Gene3D" id="3.40.50.300">
    <property type="entry name" value="P-loop containing nucleotide triphosphate hydrolases"/>
    <property type="match status" value="1"/>
</dbReference>
<protein>
    <recommendedName>
        <fullName evidence="4">AAA+ ATPase domain-containing protein</fullName>
    </recommendedName>
</protein>
<dbReference type="InterPro" id="IPR027417">
    <property type="entry name" value="P-loop_NTPase"/>
</dbReference>
<reference evidence="5 6" key="1">
    <citation type="journal article" date="2016" name="Appl. Environ. Microbiol.">
        <title>Lack of Overt Genome Reduction in the Bryostatin-Producing Bryozoan Symbiont "Candidatus Endobugula sertula".</title>
        <authorList>
            <person name="Miller I.J."/>
            <person name="Vanee N."/>
            <person name="Fong S.S."/>
            <person name="Lim-Fong G.E."/>
            <person name="Kwan J.C."/>
        </authorList>
    </citation>
    <scope>NUCLEOTIDE SEQUENCE [LARGE SCALE GENOMIC DNA]</scope>
    <source>
        <strain evidence="5">AB1-4</strain>
    </source>
</reference>
<evidence type="ECO:0000256" key="3">
    <source>
        <dbReference type="ARBA" id="ARBA00022840"/>
    </source>
</evidence>
<dbReference type="SMART" id="SM00382">
    <property type="entry name" value="AAA"/>
    <property type="match status" value="1"/>
</dbReference>
<dbReference type="SUPFAM" id="SSF52540">
    <property type="entry name" value="P-loop containing nucleoside triphosphate hydrolases"/>
    <property type="match status" value="1"/>
</dbReference>
<evidence type="ECO:0000256" key="1">
    <source>
        <dbReference type="ARBA" id="ARBA00006914"/>
    </source>
</evidence>
<evidence type="ECO:0000313" key="6">
    <source>
        <dbReference type="Proteomes" id="UP000242502"/>
    </source>
</evidence>
<dbReference type="PANTHER" id="PTHR23073">
    <property type="entry name" value="26S PROTEASOME REGULATORY SUBUNIT"/>
    <property type="match status" value="1"/>
</dbReference>
<evidence type="ECO:0000256" key="2">
    <source>
        <dbReference type="ARBA" id="ARBA00022741"/>
    </source>
</evidence>
<organism evidence="5 6">
    <name type="scientific">Candidatus Endobugula sertula</name>
    <name type="common">Bugula neritina bacterial symbiont</name>
    <dbReference type="NCBI Taxonomy" id="62101"/>
    <lineage>
        <taxon>Bacteria</taxon>
        <taxon>Pseudomonadati</taxon>
        <taxon>Pseudomonadota</taxon>
        <taxon>Gammaproteobacteria</taxon>
        <taxon>Cellvibrionales</taxon>
        <taxon>Cellvibrionaceae</taxon>
        <taxon>Candidatus Endobugula</taxon>
    </lineage>
</organism>
<dbReference type="InterPro" id="IPR050221">
    <property type="entry name" value="26S_Proteasome_ATPase"/>
</dbReference>
<dbReference type="InterPro" id="IPR003593">
    <property type="entry name" value="AAA+_ATPase"/>
</dbReference>
<dbReference type="Pfam" id="PF00004">
    <property type="entry name" value="AAA"/>
    <property type="match status" value="1"/>
</dbReference>
<keyword evidence="3" id="KW-0067">ATP-binding</keyword>
<evidence type="ECO:0000259" key="4">
    <source>
        <dbReference type="SMART" id="SM00382"/>
    </source>
</evidence>
<feature type="domain" description="AAA+ ATPase" evidence="4">
    <location>
        <begin position="491"/>
        <end position="623"/>
    </location>
</feature>
<dbReference type="STRING" id="62101.AB835_00640"/>
<sequence length="705" mass="79841">MASDIPTVNTSVDLPVNNQVYRVECSVLEKEVAIMAGRLAALLSQRFSQEISSITLPLKFLDFRYKSIFGDTPIEYWSEDCRERIVSAKVNAGQKNHLSQLIHRLNLSLPQIDMLLMAGLAEEHEGFADIFRSLHPSGLPRPTMGLLAQLTEAQYEQRNILREIISTSKNKYLSIFIEDEEQPFFTRSLCLIDGLWPWLHGIDVWPEVLSVVDYLAVMVGLDHWLEEPEIKNITQHLRQFSTFSLLLTGEHMNSAVNRAAALCRHAGVNYCLVQLNENLKKNALTLLQIHCLIRNVVPIIQLELLSSSEAEKGNSNNDVLDFTHFFAPAIFCSDNHQHYKHNYINTFDQRPIQCLQIKTLNTSSLRSIWRTLLPELAADTDQLAARYPFEPDQVQAICADVRHLCVDYRNDNSNNPTLSTISLSSVATAVRSRSGTSLAGGLQLIHPIADWSQLILPQLQLSQLRDAANRLSLQSRVLDDWKFLVGKRGARGVRMLFSGPPGTGKTLSAEVMAKALGVELLQVDLSRVVSKWVRETEKNLADVFNTAESTRAVLFFDEADALFGKRTEVSDAHDRYANLETSYLLSRLERYDGLAILATNYRQNIDTAFCRRLEFIVEFEEPGVDERLKLWQCHIPDTAPLDTDVNLSELAMLFPIVGGHIRNAAVSAAFLAAQDRRKINRQHFMISIKREYEKSGKAYREIPRR</sequence>
<comment type="similarity">
    <text evidence="1">Belongs to the AAA ATPase family.</text>
</comment>
<comment type="caution">
    <text evidence="5">The sequence shown here is derived from an EMBL/GenBank/DDBJ whole genome shotgun (WGS) entry which is preliminary data.</text>
</comment>
<evidence type="ECO:0000313" key="5">
    <source>
        <dbReference type="EMBL" id="ODS25046.1"/>
    </source>
</evidence>
<keyword evidence="2" id="KW-0547">Nucleotide-binding</keyword>
<dbReference type="InterPro" id="IPR003959">
    <property type="entry name" value="ATPase_AAA_core"/>
</dbReference>
<dbReference type="Proteomes" id="UP000242502">
    <property type="component" value="Unassembled WGS sequence"/>
</dbReference>